<organism evidence="2 3">
    <name type="scientific">Litchfieldella qijiaojingensis</name>
    <dbReference type="NCBI Taxonomy" id="980347"/>
    <lineage>
        <taxon>Bacteria</taxon>
        <taxon>Pseudomonadati</taxon>
        <taxon>Pseudomonadota</taxon>
        <taxon>Gammaproteobacteria</taxon>
        <taxon>Oceanospirillales</taxon>
        <taxon>Halomonadaceae</taxon>
        <taxon>Litchfieldella</taxon>
    </lineage>
</organism>
<evidence type="ECO:0008006" key="4">
    <source>
        <dbReference type="Google" id="ProtNLM"/>
    </source>
</evidence>
<gene>
    <name evidence="2" type="ORF">GCM10007160_27340</name>
</gene>
<keyword evidence="1" id="KW-0732">Signal</keyword>
<dbReference type="Proteomes" id="UP000653056">
    <property type="component" value="Unassembled WGS sequence"/>
</dbReference>
<keyword evidence="3" id="KW-1185">Reference proteome</keyword>
<dbReference type="InterPro" id="IPR023614">
    <property type="entry name" value="Porin_dom_sf"/>
</dbReference>
<dbReference type="SUPFAM" id="SSF56935">
    <property type="entry name" value="Porins"/>
    <property type="match status" value="1"/>
</dbReference>
<dbReference type="EMBL" id="BMXS01000014">
    <property type="protein sequence ID" value="GGX98341.1"/>
    <property type="molecule type" value="Genomic_DNA"/>
</dbReference>
<name>A0ABQ2Z0S5_9GAMM</name>
<accession>A0ABQ2Z0S5</accession>
<protein>
    <recommendedName>
        <fullName evidence="4">Alginate export domain-containing protein</fullName>
    </recommendedName>
</protein>
<reference evidence="3" key="1">
    <citation type="journal article" date="2019" name="Int. J. Syst. Evol. Microbiol.">
        <title>The Global Catalogue of Microorganisms (GCM) 10K type strain sequencing project: providing services to taxonomists for standard genome sequencing and annotation.</title>
        <authorList>
            <consortium name="The Broad Institute Genomics Platform"/>
            <consortium name="The Broad Institute Genome Sequencing Center for Infectious Disease"/>
            <person name="Wu L."/>
            <person name="Ma J."/>
        </authorList>
    </citation>
    <scope>NUCLEOTIDE SEQUENCE [LARGE SCALE GENOMIC DNA]</scope>
    <source>
        <strain evidence="3">KCTC 22228</strain>
    </source>
</reference>
<feature type="chain" id="PRO_5047164045" description="Alginate export domain-containing protein" evidence="1">
    <location>
        <begin position="32"/>
        <end position="406"/>
    </location>
</feature>
<evidence type="ECO:0000313" key="2">
    <source>
        <dbReference type="EMBL" id="GGX98341.1"/>
    </source>
</evidence>
<evidence type="ECO:0000256" key="1">
    <source>
        <dbReference type="SAM" id="SignalP"/>
    </source>
</evidence>
<sequence length="406" mass="45685">MSVSMSCPWNRASTSLLTLLLMVGPMYPASANDSLDTLDTLQVHGFLSQALVITDENNFFGPSSQDGGSLQFTEIGANVSLRPHRNVLLAAQVLSRRAGGELSDMRPKLDHGVVDYQAFADSTTRLGTQIGRFKNPFGFYNQTRDIAFTRPSILLPQSIYFDRTRSLGLAADGMAIYGEKRLPVGTFRAQIGAGKPQVGDDVARALMLDSRPGELDSDTSFIGQLLYEHGGGRFTAALSAADVNATFQSHQAAWDGGKLRFQPWILSLQYDEERWSLTAEYALRHISLSDFALPGVNFDTTGESWYLQYTRRFHRDWQWLLRYDVLVNDRDDRSGRRFEASGAGPAHSRFARDLTLGLRWYVHPRLLLATEYHYVEGTGWLPSQDNPDSDTQKYWNMLLFQASWRF</sequence>
<feature type="signal peptide" evidence="1">
    <location>
        <begin position="1"/>
        <end position="31"/>
    </location>
</feature>
<dbReference type="Gene3D" id="2.40.160.10">
    <property type="entry name" value="Porin"/>
    <property type="match status" value="1"/>
</dbReference>
<comment type="caution">
    <text evidence="2">The sequence shown here is derived from an EMBL/GenBank/DDBJ whole genome shotgun (WGS) entry which is preliminary data.</text>
</comment>
<evidence type="ECO:0000313" key="3">
    <source>
        <dbReference type="Proteomes" id="UP000653056"/>
    </source>
</evidence>
<proteinExistence type="predicted"/>
<dbReference type="RefSeq" id="WP_308427205.1">
    <property type="nucleotide sequence ID" value="NZ_BMXS01000014.1"/>
</dbReference>